<dbReference type="PANTHER" id="PTHR10982:SF21">
    <property type="entry name" value="FATTY ACID SYNTHASE SUBUNIT BETA"/>
    <property type="match status" value="1"/>
</dbReference>
<proteinExistence type="predicted"/>
<name>A0A9P8UG93_9PEZI</name>
<keyword evidence="1" id="KW-0808">Transferase</keyword>
<dbReference type="Proteomes" id="UP000758603">
    <property type="component" value="Unassembled WGS sequence"/>
</dbReference>
<evidence type="ECO:0000259" key="2">
    <source>
        <dbReference type="Pfam" id="PF16073"/>
    </source>
</evidence>
<organism evidence="3 4">
    <name type="scientific">Truncatella angustata</name>
    <dbReference type="NCBI Taxonomy" id="152316"/>
    <lineage>
        <taxon>Eukaryota</taxon>
        <taxon>Fungi</taxon>
        <taxon>Dikarya</taxon>
        <taxon>Ascomycota</taxon>
        <taxon>Pezizomycotina</taxon>
        <taxon>Sordariomycetes</taxon>
        <taxon>Xylariomycetidae</taxon>
        <taxon>Amphisphaeriales</taxon>
        <taxon>Sporocadaceae</taxon>
        <taxon>Truncatella</taxon>
    </lineage>
</organism>
<accession>A0A9P8UG93</accession>
<gene>
    <name evidence="3" type="ORF">BKA67DRAFT_521477</name>
</gene>
<dbReference type="InterPro" id="IPR050830">
    <property type="entry name" value="Fungal_FAS"/>
</dbReference>
<dbReference type="PANTHER" id="PTHR10982">
    <property type="entry name" value="MALONYL COA-ACYL CARRIER PROTEIN TRANSACYLASE"/>
    <property type="match status" value="1"/>
</dbReference>
<dbReference type="GeneID" id="70127172"/>
<dbReference type="EMBL" id="JAGPXC010000006">
    <property type="protein sequence ID" value="KAH6651492.1"/>
    <property type="molecule type" value="Genomic_DNA"/>
</dbReference>
<dbReference type="OrthoDB" id="5417908at2759"/>
<reference evidence="3" key="1">
    <citation type="journal article" date="2021" name="Nat. Commun.">
        <title>Genetic determinants of endophytism in the Arabidopsis root mycobiome.</title>
        <authorList>
            <person name="Mesny F."/>
            <person name="Miyauchi S."/>
            <person name="Thiergart T."/>
            <person name="Pickel B."/>
            <person name="Atanasova L."/>
            <person name="Karlsson M."/>
            <person name="Huettel B."/>
            <person name="Barry K.W."/>
            <person name="Haridas S."/>
            <person name="Chen C."/>
            <person name="Bauer D."/>
            <person name="Andreopoulos W."/>
            <person name="Pangilinan J."/>
            <person name="LaButti K."/>
            <person name="Riley R."/>
            <person name="Lipzen A."/>
            <person name="Clum A."/>
            <person name="Drula E."/>
            <person name="Henrissat B."/>
            <person name="Kohler A."/>
            <person name="Grigoriev I.V."/>
            <person name="Martin F.M."/>
            <person name="Hacquard S."/>
        </authorList>
    </citation>
    <scope>NUCLEOTIDE SEQUENCE</scope>
    <source>
        <strain evidence="3">MPI-SDFR-AT-0073</strain>
    </source>
</reference>
<feature type="non-terminal residue" evidence="3">
    <location>
        <position position="301"/>
    </location>
</feature>
<evidence type="ECO:0000313" key="4">
    <source>
        <dbReference type="Proteomes" id="UP000758603"/>
    </source>
</evidence>
<feature type="domain" description="Starter acyltransferase (SAT)" evidence="2">
    <location>
        <begin position="2"/>
        <end position="197"/>
    </location>
</feature>
<evidence type="ECO:0000313" key="3">
    <source>
        <dbReference type="EMBL" id="KAH6651492.1"/>
    </source>
</evidence>
<dbReference type="Gene3D" id="3.40.366.10">
    <property type="entry name" value="Malonyl-Coenzyme A Acyl Carrier Protein, domain 2"/>
    <property type="match status" value="2"/>
</dbReference>
<protein>
    <recommendedName>
        <fullName evidence="2">Starter acyltransferase (SAT) domain-containing protein</fullName>
    </recommendedName>
</protein>
<sequence length="301" mass="32503">MQWLEHPETTPSAEYLITAPLSFPLIGLLQLVHLKAICVSLSSNHEDFPMFFEALAGHSQGVVVAAAVSTASNWSEFYDAAIKAVTILFWIGARSQQVFSQDSLPEEKATQFEADGYGKPTPMLSVSNIDRRHLNTSIAKLNQSLPIANQAHIGLVNSATNFVVSGPERTLAALIQSLKSSSAKEGQSQARIPFSQRKLTPNIRFLPITIPCHCDHLDTAIPLIEGDLLDLSIEATDLKVPVNQTMDESSLASQGGNLVPALIRMITSEPVHWTENDFGSATHIVDFGPGSTAGVGALTHR</sequence>
<dbReference type="RefSeq" id="XP_045955770.1">
    <property type="nucleotide sequence ID" value="XM_046098280.1"/>
</dbReference>
<dbReference type="InterPro" id="IPR001227">
    <property type="entry name" value="Ac_transferase_dom_sf"/>
</dbReference>
<dbReference type="InterPro" id="IPR032088">
    <property type="entry name" value="SAT"/>
</dbReference>
<comment type="caution">
    <text evidence="3">The sequence shown here is derived from an EMBL/GenBank/DDBJ whole genome shotgun (WGS) entry which is preliminary data.</text>
</comment>
<keyword evidence="4" id="KW-1185">Reference proteome</keyword>
<dbReference type="InterPro" id="IPR016035">
    <property type="entry name" value="Acyl_Trfase/lysoPLipase"/>
</dbReference>
<dbReference type="AlphaFoldDB" id="A0A9P8UG93"/>
<dbReference type="GO" id="GO:0016740">
    <property type="term" value="F:transferase activity"/>
    <property type="evidence" value="ECO:0007669"/>
    <property type="project" value="UniProtKB-KW"/>
</dbReference>
<evidence type="ECO:0000256" key="1">
    <source>
        <dbReference type="ARBA" id="ARBA00022679"/>
    </source>
</evidence>
<dbReference type="SUPFAM" id="SSF52151">
    <property type="entry name" value="FabD/lysophospholipase-like"/>
    <property type="match status" value="1"/>
</dbReference>
<dbReference type="Pfam" id="PF16073">
    <property type="entry name" value="SAT"/>
    <property type="match status" value="1"/>
</dbReference>